<evidence type="ECO:0000313" key="2">
    <source>
        <dbReference type="Proteomes" id="UP001155483"/>
    </source>
</evidence>
<dbReference type="Proteomes" id="UP001155483">
    <property type="component" value="Unassembled WGS sequence"/>
</dbReference>
<protein>
    <submittedName>
        <fullName evidence="1">Uncharacterized protein</fullName>
    </submittedName>
</protein>
<accession>A0A9X3BK24</accession>
<comment type="caution">
    <text evidence="1">The sequence shown here is derived from an EMBL/GenBank/DDBJ whole genome shotgun (WGS) entry which is preliminary data.</text>
</comment>
<dbReference type="EMBL" id="JAOTIF010000027">
    <property type="protein sequence ID" value="MCU7552038.1"/>
    <property type="molecule type" value="Genomic_DNA"/>
</dbReference>
<sequence>MNIHELKLPNGKDIDSTVLKYGVHLATRNTLFCTVALFQIESDYVEVFYNSKTKEIGRIRVFDDTEELAPYLKKIDISDLLGA</sequence>
<organism evidence="1 2">
    <name type="scientific">Paraflavisolibacter caeni</name>
    <dbReference type="NCBI Taxonomy" id="2982496"/>
    <lineage>
        <taxon>Bacteria</taxon>
        <taxon>Pseudomonadati</taxon>
        <taxon>Bacteroidota</taxon>
        <taxon>Chitinophagia</taxon>
        <taxon>Chitinophagales</taxon>
        <taxon>Chitinophagaceae</taxon>
        <taxon>Paraflavisolibacter</taxon>
    </lineage>
</organism>
<dbReference type="RefSeq" id="WP_279299475.1">
    <property type="nucleotide sequence ID" value="NZ_JAOTIF010000027.1"/>
</dbReference>
<gene>
    <name evidence="1" type="ORF">OCK74_23155</name>
</gene>
<reference evidence="1" key="2">
    <citation type="submission" date="2023-04" db="EMBL/GenBank/DDBJ databases">
        <title>Paracnuella aquatica gen. nov., sp. nov., a member of the family Chitinophagaceae isolated from a hot spring.</title>
        <authorList>
            <person name="Wang C."/>
        </authorList>
    </citation>
    <scope>NUCLEOTIDE SEQUENCE</scope>
    <source>
        <strain evidence="1">LB-8</strain>
    </source>
</reference>
<evidence type="ECO:0000313" key="1">
    <source>
        <dbReference type="EMBL" id="MCU7552038.1"/>
    </source>
</evidence>
<proteinExistence type="predicted"/>
<name>A0A9X3BK24_9BACT</name>
<keyword evidence="2" id="KW-1185">Reference proteome</keyword>
<dbReference type="AlphaFoldDB" id="A0A9X3BK24"/>
<reference evidence="1" key="1">
    <citation type="submission" date="2022-09" db="EMBL/GenBank/DDBJ databases">
        <authorList>
            <person name="Yuan C."/>
            <person name="Ke Z."/>
        </authorList>
    </citation>
    <scope>NUCLEOTIDE SEQUENCE</scope>
    <source>
        <strain evidence="1">LB-8</strain>
    </source>
</reference>